<sequence>MDAAPPPMTSPSWKRLRGVAVADLLLRDMGTSKEYLCFVQFGEEDHYRSSVSFVESKEENIKLLIATDLFRGLVKGHMKVGKRSNPVEEEA</sequence>
<name>A0A8J5L8X5_ZINOF</name>
<dbReference type="EMBL" id="JACMSC010000008">
    <property type="protein sequence ID" value="KAG6510329.1"/>
    <property type="molecule type" value="Genomic_DNA"/>
</dbReference>
<protein>
    <submittedName>
        <fullName evidence="1">Uncharacterized protein</fullName>
    </submittedName>
</protein>
<keyword evidence="2" id="KW-1185">Reference proteome</keyword>
<gene>
    <name evidence="1" type="ORF">ZIOFF_028339</name>
</gene>
<dbReference type="Proteomes" id="UP000734854">
    <property type="component" value="Unassembled WGS sequence"/>
</dbReference>
<evidence type="ECO:0000313" key="1">
    <source>
        <dbReference type="EMBL" id="KAG6510329.1"/>
    </source>
</evidence>
<comment type="caution">
    <text evidence="1">The sequence shown here is derived from an EMBL/GenBank/DDBJ whole genome shotgun (WGS) entry which is preliminary data.</text>
</comment>
<proteinExistence type="predicted"/>
<accession>A0A8J5L8X5</accession>
<dbReference type="AlphaFoldDB" id="A0A8J5L8X5"/>
<evidence type="ECO:0000313" key="2">
    <source>
        <dbReference type="Proteomes" id="UP000734854"/>
    </source>
</evidence>
<organism evidence="1 2">
    <name type="scientific">Zingiber officinale</name>
    <name type="common">Ginger</name>
    <name type="synonym">Amomum zingiber</name>
    <dbReference type="NCBI Taxonomy" id="94328"/>
    <lineage>
        <taxon>Eukaryota</taxon>
        <taxon>Viridiplantae</taxon>
        <taxon>Streptophyta</taxon>
        <taxon>Embryophyta</taxon>
        <taxon>Tracheophyta</taxon>
        <taxon>Spermatophyta</taxon>
        <taxon>Magnoliopsida</taxon>
        <taxon>Liliopsida</taxon>
        <taxon>Zingiberales</taxon>
        <taxon>Zingiberaceae</taxon>
        <taxon>Zingiber</taxon>
    </lineage>
</organism>
<reference evidence="1 2" key="1">
    <citation type="submission" date="2020-08" db="EMBL/GenBank/DDBJ databases">
        <title>Plant Genome Project.</title>
        <authorList>
            <person name="Zhang R.-G."/>
        </authorList>
    </citation>
    <scope>NUCLEOTIDE SEQUENCE [LARGE SCALE GENOMIC DNA]</scope>
    <source>
        <tissue evidence="1">Rhizome</tissue>
    </source>
</reference>